<proteinExistence type="predicted"/>
<dbReference type="EMBL" id="QXFX01000990">
    <property type="protein sequence ID" value="KAE9099130.1"/>
    <property type="molecule type" value="Genomic_DNA"/>
</dbReference>
<dbReference type="EMBL" id="QXGA01000938">
    <property type="protein sequence ID" value="KAE9134872.1"/>
    <property type="molecule type" value="Genomic_DNA"/>
</dbReference>
<comment type="caution">
    <text evidence="2">The sequence shown here is derived from an EMBL/GenBank/DDBJ whole genome shotgun (WGS) entry which is preliminary data.</text>
</comment>
<dbReference type="Proteomes" id="UP000488956">
    <property type="component" value="Unassembled WGS sequence"/>
</dbReference>
<dbReference type="EMBL" id="QXFY01000999">
    <property type="protein sequence ID" value="KAE9331478.1"/>
    <property type="molecule type" value="Genomic_DNA"/>
</dbReference>
<evidence type="ECO:0008006" key="22">
    <source>
        <dbReference type="Google" id="ProtNLM"/>
    </source>
</evidence>
<evidence type="ECO:0000313" key="2">
    <source>
        <dbReference type="EMBL" id="KAE8933066.1"/>
    </source>
</evidence>
<protein>
    <recommendedName>
        <fullName evidence="22">Secreted protein</fullName>
    </recommendedName>
</protein>
<dbReference type="Proteomes" id="UP000441208">
    <property type="component" value="Unassembled WGS sequence"/>
</dbReference>
<dbReference type="EMBL" id="QXGC01000989">
    <property type="protein sequence ID" value="KAE9214380.1"/>
    <property type="molecule type" value="Genomic_DNA"/>
</dbReference>
<dbReference type="Proteomes" id="UP000460718">
    <property type="component" value="Unassembled WGS sequence"/>
</dbReference>
<evidence type="ECO:0000313" key="11">
    <source>
        <dbReference type="EMBL" id="KAE9331478.1"/>
    </source>
</evidence>
<dbReference type="EMBL" id="QXGB01000625">
    <property type="protein sequence ID" value="KAE9208812.1"/>
    <property type="molecule type" value="Genomic_DNA"/>
</dbReference>
<name>A0A6A3EKX6_9STRA</name>
<evidence type="ECO:0000313" key="5">
    <source>
        <dbReference type="EMBL" id="KAE9099130.1"/>
    </source>
</evidence>
<dbReference type="EMBL" id="QXFZ01001029">
    <property type="protein sequence ID" value="KAE9098638.1"/>
    <property type="molecule type" value="Genomic_DNA"/>
</dbReference>
<evidence type="ECO:0000313" key="8">
    <source>
        <dbReference type="EMBL" id="KAE9214380.1"/>
    </source>
</evidence>
<evidence type="ECO:0000313" key="4">
    <source>
        <dbReference type="EMBL" id="KAE9098638.1"/>
    </source>
</evidence>
<dbReference type="AlphaFoldDB" id="A0A6A3EKX6"/>
<dbReference type="Proteomes" id="UP000433483">
    <property type="component" value="Unassembled WGS sequence"/>
</dbReference>
<evidence type="ECO:0000313" key="9">
    <source>
        <dbReference type="EMBL" id="KAE9220094.1"/>
    </source>
</evidence>
<dbReference type="Proteomes" id="UP000440732">
    <property type="component" value="Unassembled WGS sequence"/>
</dbReference>
<dbReference type="Proteomes" id="UP000429523">
    <property type="component" value="Unassembled WGS sequence"/>
</dbReference>
<evidence type="ECO:0000313" key="6">
    <source>
        <dbReference type="EMBL" id="KAE9134872.1"/>
    </source>
</evidence>
<evidence type="ECO:0000313" key="10">
    <source>
        <dbReference type="EMBL" id="KAE9299721.1"/>
    </source>
</evidence>
<evidence type="ECO:0000313" key="21">
    <source>
        <dbReference type="Proteomes" id="UP000488956"/>
    </source>
</evidence>
<evidence type="ECO:0000313" key="3">
    <source>
        <dbReference type="EMBL" id="KAE8998504.1"/>
    </source>
</evidence>
<dbReference type="Proteomes" id="UP000476176">
    <property type="component" value="Unassembled WGS sequence"/>
</dbReference>
<evidence type="ECO:0000313" key="17">
    <source>
        <dbReference type="Proteomes" id="UP000441208"/>
    </source>
</evidence>
<evidence type="ECO:0000313" key="12">
    <source>
        <dbReference type="Proteomes" id="UP000429523"/>
    </source>
</evidence>
<evidence type="ECO:0000313" key="20">
    <source>
        <dbReference type="Proteomes" id="UP000486351"/>
    </source>
</evidence>
<feature type="signal peptide" evidence="1">
    <location>
        <begin position="1"/>
        <end position="19"/>
    </location>
</feature>
<keyword evidence="1" id="KW-0732">Signal</keyword>
<evidence type="ECO:0000313" key="13">
    <source>
        <dbReference type="Proteomes" id="UP000433483"/>
    </source>
</evidence>
<evidence type="ECO:0000313" key="19">
    <source>
        <dbReference type="Proteomes" id="UP000476176"/>
    </source>
</evidence>
<dbReference type="Proteomes" id="UP000440367">
    <property type="component" value="Unassembled WGS sequence"/>
</dbReference>
<gene>
    <name evidence="10" type="ORF">PF001_g15307</name>
    <name evidence="9" type="ORF">PF002_g15992</name>
    <name evidence="8" type="ORF">PF004_g15065</name>
    <name evidence="7" type="ORF">PF005_g12065</name>
    <name evidence="6" type="ORF">PF006_g14733</name>
    <name evidence="4" type="ORF">PF007_g16192</name>
    <name evidence="11" type="ORF">PF008_g15408</name>
    <name evidence="2" type="ORF">PF009_g16920</name>
    <name evidence="5" type="ORF">PF010_g15306</name>
    <name evidence="3" type="ORF">PF011_g15027</name>
</gene>
<reference evidence="12 13" key="1">
    <citation type="submission" date="2018-08" db="EMBL/GenBank/DDBJ databases">
        <title>Genomic investigation of the strawberry pathogen Phytophthora fragariae indicates pathogenicity is determined by transcriptional variation in three key races.</title>
        <authorList>
            <person name="Adams T.M."/>
            <person name="Armitage A.D."/>
            <person name="Sobczyk M.K."/>
            <person name="Bates H.J."/>
            <person name="Dunwell J.M."/>
            <person name="Nellist C.F."/>
            <person name="Harrison R.J."/>
        </authorList>
    </citation>
    <scope>NUCLEOTIDE SEQUENCE [LARGE SCALE GENOMIC DNA]</scope>
    <source>
        <strain evidence="10 14">A4</strain>
        <strain evidence="9 15">BC-1</strain>
        <strain evidence="8 19">BC-23</strain>
        <strain evidence="7 13">NOV-27</strain>
        <strain evidence="6 16">NOV-5</strain>
        <strain evidence="4 17">NOV-71</strain>
        <strain evidence="11 20">NOV-77</strain>
        <strain evidence="2 12">NOV-9</strain>
        <strain evidence="5 21">ONT-3</strain>
        <strain evidence="3 18">SCRP245</strain>
    </source>
</reference>
<evidence type="ECO:0000313" key="15">
    <source>
        <dbReference type="Proteomes" id="UP000440367"/>
    </source>
</evidence>
<dbReference type="EMBL" id="QXGF01001051">
    <property type="protein sequence ID" value="KAE8933066.1"/>
    <property type="molecule type" value="Genomic_DNA"/>
</dbReference>
<dbReference type="EMBL" id="QXGE01000989">
    <property type="protein sequence ID" value="KAE9299721.1"/>
    <property type="molecule type" value="Genomic_DNA"/>
</dbReference>
<dbReference type="EMBL" id="QXGD01000924">
    <property type="protein sequence ID" value="KAE9220094.1"/>
    <property type="molecule type" value="Genomic_DNA"/>
</dbReference>
<organism evidence="2 12">
    <name type="scientific">Phytophthora fragariae</name>
    <dbReference type="NCBI Taxonomy" id="53985"/>
    <lineage>
        <taxon>Eukaryota</taxon>
        <taxon>Sar</taxon>
        <taxon>Stramenopiles</taxon>
        <taxon>Oomycota</taxon>
        <taxon>Peronosporomycetes</taxon>
        <taxon>Peronosporales</taxon>
        <taxon>Peronosporaceae</taxon>
        <taxon>Phytophthora</taxon>
    </lineage>
</organism>
<evidence type="ECO:0000313" key="16">
    <source>
        <dbReference type="Proteomes" id="UP000440732"/>
    </source>
</evidence>
<evidence type="ECO:0000313" key="7">
    <source>
        <dbReference type="EMBL" id="KAE9208812.1"/>
    </source>
</evidence>
<evidence type="ECO:0000256" key="1">
    <source>
        <dbReference type="SAM" id="SignalP"/>
    </source>
</evidence>
<accession>A0A6A3EKX6</accession>
<dbReference type="Proteomes" id="UP000486351">
    <property type="component" value="Unassembled WGS sequence"/>
</dbReference>
<feature type="chain" id="PRO_5036163757" description="Secreted protein" evidence="1">
    <location>
        <begin position="20"/>
        <end position="77"/>
    </location>
</feature>
<dbReference type="Proteomes" id="UP000437068">
    <property type="component" value="Unassembled WGS sequence"/>
</dbReference>
<evidence type="ECO:0000313" key="18">
    <source>
        <dbReference type="Proteomes" id="UP000460718"/>
    </source>
</evidence>
<keyword evidence="13" id="KW-1185">Reference proteome</keyword>
<dbReference type="EMBL" id="QXFW01000998">
    <property type="protein sequence ID" value="KAE8998504.1"/>
    <property type="molecule type" value="Genomic_DNA"/>
</dbReference>
<sequence length="77" mass="8281">MAIPTTTAILHFSCHLIIAIKLANPKRASEAKAPGRGHFGIATSGETNGEIVVGEVVFCPTERLRIFVGTQESKCMR</sequence>
<evidence type="ECO:0000313" key="14">
    <source>
        <dbReference type="Proteomes" id="UP000437068"/>
    </source>
</evidence>